<keyword evidence="2" id="KW-0479">Metal-binding</keyword>
<dbReference type="InterPro" id="IPR027806">
    <property type="entry name" value="HARBI1_dom"/>
</dbReference>
<evidence type="ECO:0000256" key="2">
    <source>
        <dbReference type="ARBA" id="ARBA00022723"/>
    </source>
</evidence>
<protein>
    <recommendedName>
        <fullName evidence="3">DDE Tnp4 domain-containing protein</fullName>
    </recommendedName>
</protein>
<keyword evidence="5" id="KW-1185">Reference proteome</keyword>
<comment type="caution">
    <text evidence="4">The sequence shown here is derived from an EMBL/GenBank/DDBJ whole genome shotgun (WGS) entry which is preliminary data.</text>
</comment>
<accession>A0ABD1EGX6</accession>
<organism evidence="4 5">
    <name type="scientific">Hypothenemus hampei</name>
    <name type="common">Coffee berry borer</name>
    <dbReference type="NCBI Taxonomy" id="57062"/>
    <lineage>
        <taxon>Eukaryota</taxon>
        <taxon>Metazoa</taxon>
        <taxon>Ecdysozoa</taxon>
        <taxon>Arthropoda</taxon>
        <taxon>Hexapoda</taxon>
        <taxon>Insecta</taxon>
        <taxon>Pterygota</taxon>
        <taxon>Neoptera</taxon>
        <taxon>Endopterygota</taxon>
        <taxon>Coleoptera</taxon>
        <taxon>Polyphaga</taxon>
        <taxon>Cucujiformia</taxon>
        <taxon>Curculionidae</taxon>
        <taxon>Scolytinae</taxon>
        <taxon>Hypothenemus</taxon>
    </lineage>
</organism>
<dbReference type="EMBL" id="JBDJPC010000007">
    <property type="protein sequence ID" value="KAL1493819.1"/>
    <property type="molecule type" value="Genomic_DNA"/>
</dbReference>
<evidence type="ECO:0000256" key="1">
    <source>
        <dbReference type="ARBA" id="ARBA00001968"/>
    </source>
</evidence>
<name>A0ABD1EGX6_HYPHA</name>
<comment type="cofactor">
    <cofactor evidence="1">
        <name>a divalent metal cation</name>
        <dbReference type="ChEBI" id="CHEBI:60240"/>
    </cofactor>
</comment>
<reference evidence="4 5" key="1">
    <citation type="submission" date="2024-05" db="EMBL/GenBank/DDBJ databases">
        <title>Genetic variation in Jamaican populations of the coffee berry borer (Hypothenemus hampei).</title>
        <authorList>
            <person name="Errbii M."/>
            <person name="Myrie A."/>
        </authorList>
    </citation>
    <scope>NUCLEOTIDE SEQUENCE [LARGE SCALE GENOMIC DNA]</scope>
    <source>
        <strain evidence="4">JA-Hopewell-2020-01-JO</strain>
        <tissue evidence="4">Whole body</tissue>
    </source>
</reference>
<evidence type="ECO:0000313" key="5">
    <source>
        <dbReference type="Proteomes" id="UP001566132"/>
    </source>
</evidence>
<evidence type="ECO:0000259" key="3">
    <source>
        <dbReference type="Pfam" id="PF13359"/>
    </source>
</evidence>
<feature type="domain" description="DDE Tnp4" evidence="3">
    <location>
        <begin position="6"/>
        <end position="63"/>
    </location>
</feature>
<dbReference type="Proteomes" id="UP001566132">
    <property type="component" value="Unassembled WGS sequence"/>
</dbReference>
<sequence length="123" mass="14571">MTPFRNPNTLAEKAYNKRHTKERVIIERCFGQLKQRFPILQYKVRVSGNILPQLIMCCFVVHNVVKYVNDDWEGFGSVAIYPDPDGEQREENFEGVLVRNEGQQRRIEISNMILNLENRQRQF</sequence>
<gene>
    <name evidence="4" type="ORF">ABEB36_009505</name>
</gene>
<dbReference type="Pfam" id="PF13359">
    <property type="entry name" value="DDE_Tnp_4"/>
    <property type="match status" value="1"/>
</dbReference>
<dbReference type="GO" id="GO:0046872">
    <property type="term" value="F:metal ion binding"/>
    <property type="evidence" value="ECO:0007669"/>
    <property type="project" value="UniProtKB-KW"/>
</dbReference>
<proteinExistence type="predicted"/>
<evidence type="ECO:0000313" key="4">
    <source>
        <dbReference type="EMBL" id="KAL1493819.1"/>
    </source>
</evidence>
<dbReference type="AlphaFoldDB" id="A0ABD1EGX6"/>